<protein>
    <submittedName>
        <fullName evidence="1">Uncharacterized protein</fullName>
    </submittedName>
</protein>
<organism evidence="1">
    <name type="scientific">Klosneuvirus KNV1</name>
    <dbReference type="NCBI Taxonomy" id="1977640"/>
    <lineage>
        <taxon>Viruses</taxon>
        <taxon>Varidnaviria</taxon>
        <taxon>Bamfordvirae</taxon>
        <taxon>Nucleocytoviricota</taxon>
        <taxon>Megaviricetes</taxon>
        <taxon>Imitervirales</taxon>
        <taxon>Mimiviridae</taxon>
        <taxon>Klosneuvirinae</taxon>
        <taxon>Klosneuvirus</taxon>
    </lineage>
</organism>
<proteinExistence type="predicted"/>
<accession>A0A1V0SIT8</accession>
<sequence>MTEGIFSNLIEKMRDLKNTKEIMWYDKNEIDITKFLSAYKSSNIYDNLDIDFTSYENCEISGIFDVDKYIIIADDLNTLYISIGQCHPLFWYVFINMDELLNSFDNIYEIYSHPNVLQYTNNIKGFIGNEEMLELNIHDIENHLLLNSYTDKMIWGSLWKQHPYRNEYESGNTSHIDSIIYTGQAMRQNEYEYTVSVLTEYSKSEIKIIHFDEAYIINVRYNPIKSSKNTIINELFKRNYPEDLPIDIIIAIINFPFITYNKLINMRPFSMFHFYILLNLVENDGKKTELYEDLQKIIDDTNNQTDQEVKDEIKSFIDHKIIH</sequence>
<dbReference type="EMBL" id="KY684109">
    <property type="protein sequence ID" value="ARF11637.1"/>
    <property type="molecule type" value="Genomic_DNA"/>
</dbReference>
<name>A0A1V0SIT8_9VIRU</name>
<gene>
    <name evidence="1" type="ORF">Klosneuvirus_2_73</name>
</gene>
<reference evidence="1" key="1">
    <citation type="journal article" date="2017" name="Science">
        <title>Giant viruses with an expanded complement of translation system components.</title>
        <authorList>
            <person name="Schulz F."/>
            <person name="Yutin N."/>
            <person name="Ivanova N.N."/>
            <person name="Ortega D.R."/>
            <person name="Lee T.K."/>
            <person name="Vierheilig J."/>
            <person name="Daims H."/>
            <person name="Horn M."/>
            <person name="Wagner M."/>
            <person name="Jensen G.J."/>
            <person name="Kyrpides N.C."/>
            <person name="Koonin E.V."/>
            <person name="Woyke T."/>
        </authorList>
    </citation>
    <scope>NUCLEOTIDE SEQUENCE</scope>
    <source>
        <strain evidence="1">KNV1</strain>
    </source>
</reference>
<evidence type="ECO:0000313" key="1">
    <source>
        <dbReference type="EMBL" id="ARF11637.1"/>
    </source>
</evidence>